<comment type="caution">
    <text evidence="6">The sequence shown here is derived from an EMBL/GenBank/DDBJ whole genome shotgun (WGS) entry which is preliminary data.</text>
</comment>
<keyword evidence="1" id="KW-1134">Transmembrane beta strand</keyword>
<evidence type="ECO:0000313" key="6">
    <source>
        <dbReference type="EMBL" id="MBW3467481.1"/>
    </source>
</evidence>
<name>A0A951MDT5_9BACT</name>
<feature type="chain" id="PRO_5037604263" evidence="3">
    <location>
        <begin position="20"/>
        <end position="748"/>
    </location>
</feature>
<feature type="domain" description="TonB-dependent receptor-like beta-barrel" evidence="4">
    <location>
        <begin position="324"/>
        <end position="711"/>
    </location>
</feature>
<keyword evidence="6" id="KW-0675">Receptor</keyword>
<accession>A0A951MDT5</accession>
<dbReference type="PROSITE" id="PS52016">
    <property type="entry name" value="TONB_DEPENDENT_REC_3"/>
    <property type="match status" value="1"/>
</dbReference>
<keyword evidence="1" id="KW-0813">Transport</keyword>
<proteinExistence type="inferred from homology"/>
<keyword evidence="7" id="KW-1185">Reference proteome</keyword>
<dbReference type="Pfam" id="PF07715">
    <property type="entry name" value="Plug"/>
    <property type="match status" value="1"/>
</dbReference>
<dbReference type="GO" id="GO:0009279">
    <property type="term" value="C:cell outer membrane"/>
    <property type="evidence" value="ECO:0007669"/>
    <property type="project" value="UniProtKB-SubCell"/>
</dbReference>
<feature type="signal peptide" evidence="3">
    <location>
        <begin position="1"/>
        <end position="19"/>
    </location>
</feature>
<comment type="similarity">
    <text evidence="1 2">Belongs to the TonB-dependent receptor family.</text>
</comment>
<dbReference type="Pfam" id="PF00593">
    <property type="entry name" value="TonB_dep_Rec_b-barrel"/>
    <property type="match status" value="1"/>
</dbReference>
<organism evidence="6 7">
    <name type="scientific">Arthrospiribacter ruber</name>
    <dbReference type="NCBI Taxonomy" id="2487934"/>
    <lineage>
        <taxon>Bacteria</taxon>
        <taxon>Pseudomonadati</taxon>
        <taxon>Bacteroidota</taxon>
        <taxon>Cytophagia</taxon>
        <taxon>Cytophagales</taxon>
        <taxon>Cyclobacteriaceae</taxon>
        <taxon>Arthrospiribacter</taxon>
    </lineage>
</organism>
<protein>
    <submittedName>
        <fullName evidence="6">TonB-dependent receptor</fullName>
    </submittedName>
</protein>
<dbReference type="PANTHER" id="PTHR30069">
    <property type="entry name" value="TONB-DEPENDENT OUTER MEMBRANE RECEPTOR"/>
    <property type="match status" value="1"/>
</dbReference>
<evidence type="ECO:0000256" key="2">
    <source>
        <dbReference type="RuleBase" id="RU003357"/>
    </source>
</evidence>
<sequence length="748" mass="83568">MNRILFFISLCLIWNNTQAQTTFLVLDNTSKEPVPGVLIKIQGQENKVTDEAGKAVADLDKNSLVVFTHIAFETQSMQIQAGQETIVYLSPSIGSLGEVVVTGFESERPLVHQAGAISKVLENELYRFNENSILSAFNTKPGIRIEQRAPASYRISIRGSSLRSPFGVRNVKIYWNDIPFTFPDGTTDLNILDLSNIQNSEVIKGPAGSIFGAGNGGVISFESKKQITESYLSSDVGFGDFGLLRYRIGVDQVLENGSVSASFVSQQSDGYREHSAVDRKVFQLAFNTDINEKQSLSAQVLYSDLHYQIPGALTPAQLEEDRRQARPGSVEQNSSIAQKTLIATLSHQMQLTDKWENTSSLYANTKDFENPFILDYKTETAFSYGGRTKFVLNDTWWNLPVRLVLGGEYQYGKTLAQNFGNRDGRADTVRFSDELATTQAFLFQQLELEWTPKLLMTLGFSENFSRYDIKRSIDAGPNDPSNNERRFDPIFIPRIALVYKVNEKSGIHGSISSGFSPPSIAEVRTNEGSINLDLEAERGINYEAGYRGQFGIFNLDFTAFYFKLSETITTFTNEQGVVLFRNAGATDQKGLEISIDYAPYRRQGSFLEEVKLNHAFTGHYFSFAEFQSGGNDFSGNQLTGVAPNSLVNLLDLRSRTGLYLNVTHQYVDEIPLNDANTVFQESYNLLGSRLGWRNTLGSRWDVEVYGGVDNLLDETYSLGNDLNAFANRFYQPAPGRNFYGGVKVGMRY</sequence>
<keyword evidence="3" id="KW-0732">Signal</keyword>
<evidence type="ECO:0000256" key="1">
    <source>
        <dbReference type="PROSITE-ProRule" id="PRU01360"/>
    </source>
</evidence>
<dbReference type="InterPro" id="IPR012910">
    <property type="entry name" value="Plug_dom"/>
</dbReference>
<feature type="domain" description="TonB-dependent receptor plug" evidence="5">
    <location>
        <begin position="113"/>
        <end position="217"/>
    </location>
</feature>
<dbReference type="RefSeq" id="WP_219287751.1">
    <property type="nucleotide sequence ID" value="NZ_RPHB01000003.1"/>
</dbReference>
<dbReference type="Proteomes" id="UP000727490">
    <property type="component" value="Unassembled WGS sequence"/>
</dbReference>
<evidence type="ECO:0000259" key="5">
    <source>
        <dbReference type="Pfam" id="PF07715"/>
    </source>
</evidence>
<evidence type="ECO:0000256" key="3">
    <source>
        <dbReference type="SAM" id="SignalP"/>
    </source>
</evidence>
<dbReference type="GO" id="GO:0044718">
    <property type="term" value="P:siderophore transmembrane transport"/>
    <property type="evidence" value="ECO:0007669"/>
    <property type="project" value="TreeGrafter"/>
</dbReference>
<gene>
    <name evidence="6" type="ORF">EGN73_06595</name>
</gene>
<evidence type="ECO:0000313" key="7">
    <source>
        <dbReference type="Proteomes" id="UP000727490"/>
    </source>
</evidence>
<keyword evidence="2" id="KW-0798">TonB box</keyword>
<dbReference type="GO" id="GO:0015344">
    <property type="term" value="F:siderophore uptake transmembrane transporter activity"/>
    <property type="evidence" value="ECO:0007669"/>
    <property type="project" value="TreeGrafter"/>
</dbReference>
<dbReference type="EMBL" id="RPHB01000003">
    <property type="protein sequence ID" value="MBW3467481.1"/>
    <property type="molecule type" value="Genomic_DNA"/>
</dbReference>
<keyword evidence="1 2" id="KW-0472">Membrane</keyword>
<dbReference type="InterPro" id="IPR039426">
    <property type="entry name" value="TonB-dep_rcpt-like"/>
</dbReference>
<keyword evidence="1" id="KW-0998">Cell outer membrane</keyword>
<reference evidence="6 7" key="1">
    <citation type="journal article" date="2020" name="Syst. Appl. Microbiol.">
        <title>Arthrospiribacter ruber gen. nov., sp. nov., a novel bacterium isolated from Arthrospira cultures.</title>
        <authorList>
            <person name="Waleron M."/>
            <person name="Misztak A."/>
            <person name="Waleron M.M."/>
            <person name="Furmaniak M."/>
            <person name="Mrozik A."/>
            <person name="Waleron K."/>
        </authorList>
    </citation>
    <scope>NUCLEOTIDE SEQUENCE [LARGE SCALE GENOMIC DNA]</scope>
    <source>
        <strain evidence="6 7">DPMB0001</strain>
    </source>
</reference>
<evidence type="ECO:0000259" key="4">
    <source>
        <dbReference type="Pfam" id="PF00593"/>
    </source>
</evidence>
<keyword evidence="1" id="KW-0812">Transmembrane</keyword>
<dbReference type="PANTHER" id="PTHR30069:SF28">
    <property type="entry name" value="TONB-DEPENDENT RECEPTOR YNCD-RELATED"/>
    <property type="match status" value="1"/>
</dbReference>
<comment type="subcellular location">
    <subcellularLocation>
        <location evidence="1">Cell outer membrane</location>
        <topology evidence="1">Multi-pass membrane protein</topology>
    </subcellularLocation>
</comment>
<dbReference type="InterPro" id="IPR000531">
    <property type="entry name" value="Beta-barrel_TonB"/>
</dbReference>
<dbReference type="AlphaFoldDB" id="A0A951MDT5"/>